<organism evidence="11 12">
    <name type="scientific">Ambispora leptoticha</name>
    <dbReference type="NCBI Taxonomy" id="144679"/>
    <lineage>
        <taxon>Eukaryota</taxon>
        <taxon>Fungi</taxon>
        <taxon>Fungi incertae sedis</taxon>
        <taxon>Mucoromycota</taxon>
        <taxon>Glomeromycotina</taxon>
        <taxon>Glomeromycetes</taxon>
        <taxon>Archaeosporales</taxon>
        <taxon>Ambisporaceae</taxon>
        <taxon>Ambispora</taxon>
    </lineage>
</organism>
<keyword evidence="4 9" id="KW-0812">Transmembrane</keyword>
<keyword evidence="12" id="KW-1185">Reference proteome</keyword>
<reference evidence="11" key="1">
    <citation type="submission" date="2021-06" db="EMBL/GenBank/DDBJ databases">
        <authorList>
            <person name="Kallberg Y."/>
            <person name="Tangrot J."/>
            <person name="Rosling A."/>
        </authorList>
    </citation>
    <scope>NUCLEOTIDE SEQUENCE</scope>
    <source>
        <strain evidence="11">FL130A</strain>
    </source>
</reference>
<comment type="subcellular location">
    <subcellularLocation>
        <location evidence="1">Mitochondrion membrane</location>
        <topology evidence="1">Multi-pass membrane protein</topology>
    </subcellularLocation>
</comment>
<dbReference type="InterPro" id="IPR018108">
    <property type="entry name" value="MCP_transmembrane"/>
</dbReference>
<dbReference type="InterPro" id="IPR050567">
    <property type="entry name" value="Mitochondrial_Carrier"/>
</dbReference>
<dbReference type="Pfam" id="PF00153">
    <property type="entry name" value="Mito_carr"/>
    <property type="match status" value="3"/>
</dbReference>
<dbReference type="PRINTS" id="PR00926">
    <property type="entry name" value="MITOCARRIER"/>
</dbReference>
<evidence type="ECO:0000313" key="12">
    <source>
        <dbReference type="Proteomes" id="UP000789508"/>
    </source>
</evidence>
<keyword evidence="5" id="KW-0677">Repeat</keyword>
<evidence type="ECO:0000256" key="8">
    <source>
        <dbReference type="ARBA" id="ARBA00023136"/>
    </source>
</evidence>
<dbReference type="OrthoDB" id="409586at2759"/>
<dbReference type="EMBL" id="CAJVPS010002280">
    <property type="protein sequence ID" value="CAG8564381.1"/>
    <property type="molecule type" value="Genomic_DNA"/>
</dbReference>
<evidence type="ECO:0000256" key="9">
    <source>
        <dbReference type="PROSITE-ProRule" id="PRU00282"/>
    </source>
</evidence>
<keyword evidence="8 9" id="KW-0472">Membrane</keyword>
<dbReference type="PROSITE" id="PS50920">
    <property type="entry name" value="SOLCAR"/>
    <property type="match status" value="3"/>
</dbReference>
<sequence>MSDTTAGIVVADLDTASPLTAVVNAKSKETGFLRAVKDCASGTFGGIVQVFIGQPFDTVKVRLQTQPIPSPGQKPLYNGLLDCVRKTRQQEGFTAFYKGTTTPLIGIGACVSIQFVVLEHMKRVFNERNADKGVKGNLELSFIPLNNLQLYYAGALAGTANSFVSGPVEHIRTRLQVQIKSAPTTTLSHNTLPFFRGPIDCFRYLYKSYGIRGIYKGQGITMIREFHGYGIYFLIYEYLTQRAMLREGKMRNELEGWKSCLFGAAAGYGMWITSYPIDVIKSKIQTDFLSPGTRHYKSALDCAQKILATEGLAGFFRGFGACMLRAGPVNAGTFVAFEFAMRALNKL</sequence>
<protein>
    <submittedName>
        <fullName evidence="11">5810_t:CDS:1</fullName>
    </submittedName>
</protein>
<dbReference type="Gene3D" id="1.50.40.10">
    <property type="entry name" value="Mitochondrial carrier domain"/>
    <property type="match status" value="2"/>
</dbReference>
<dbReference type="PANTHER" id="PTHR45624:SF12">
    <property type="entry name" value="MITOCHONDRIAL ORNITHINE TRANSPORTER 1"/>
    <property type="match status" value="1"/>
</dbReference>
<dbReference type="SUPFAM" id="SSF103506">
    <property type="entry name" value="Mitochondrial carrier"/>
    <property type="match status" value="1"/>
</dbReference>
<evidence type="ECO:0000256" key="6">
    <source>
        <dbReference type="ARBA" id="ARBA00022989"/>
    </source>
</evidence>
<name>A0A9N9FXH6_9GLOM</name>
<comment type="similarity">
    <text evidence="2 10">Belongs to the mitochondrial carrier (TC 2.A.29) family.</text>
</comment>
<feature type="repeat" description="Solcar" evidence="9">
    <location>
        <begin position="254"/>
        <end position="343"/>
    </location>
</feature>
<dbReference type="InterPro" id="IPR002067">
    <property type="entry name" value="MCP"/>
</dbReference>
<keyword evidence="6" id="KW-1133">Transmembrane helix</keyword>
<dbReference type="GO" id="GO:0000064">
    <property type="term" value="F:L-ornithine transmembrane transporter activity"/>
    <property type="evidence" value="ECO:0007669"/>
    <property type="project" value="TreeGrafter"/>
</dbReference>
<dbReference type="GO" id="GO:1990575">
    <property type="term" value="P:mitochondrial L-ornithine transmembrane transport"/>
    <property type="evidence" value="ECO:0007669"/>
    <property type="project" value="TreeGrafter"/>
</dbReference>
<evidence type="ECO:0000256" key="7">
    <source>
        <dbReference type="ARBA" id="ARBA00023128"/>
    </source>
</evidence>
<proteinExistence type="inferred from homology"/>
<gene>
    <name evidence="11" type="ORF">ALEPTO_LOCUS6507</name>
</gene>
<dbReference type="GO" id="GO:0031966">
    <property type="term" value="C:mitochondrial membrane"/>
    <property type="evidence" value="ECO:0007669"/>
    <property type="project" value="UniProtKB-SubCell"/>
</dbReference>
<comment type="caution">
    <text evidence="11">The sequence shown here is derived from an EMBL/GenBank/DDBJ whole genome shotgun (WGS) entry which is preliminary data.</text>
</comment>
<evidence type="ECO:0000256" key="4">
    <source>
        <dbReference type="ARBA" id="ARBA00022692"/>
    </source>
</evidence>
<dbReference type="PANTHER" id="PTHR45624">
    <property type="entry name" value="MITOCHONDRIAL BASIC AMINO ACIDS TRANSPORTER-RELATED"/>
    <property type="match status" value="1"/>
</dbReference>
<evidence type="ECO:0000256" key="2">
    <source>
        <dbReference type="ARBA" id="ARBA00006375"/>
    </source>
</evidence>
<evidence type="ECO:0000313" key="11">
    <source>
        <dbReference type="EMBL" id="CAG8564381.1"/>
    </source>
</evidence>
<dbReference type="AlphaFoldDB" id="A0A9N9FXH6"/>
<dbReference type="Proteomes" id="UP000789508">
    <property type="component" value="Unassembled WGS sequence"/>
</dbReference>
<accession>A0A9N9FXH6</accession>
<evidence type="ECO:0000256" key="1">
    <source>
        <dbReference type="ARBA" id="ARBA00004225"/>
    </source>
</evidence>
<dbReference type="InterPro" id="IPR023395">
    <property type="entry name" value="MCP_dom_sf"/>
</dbReference>
<feature type="repeat" description="Solcar" evidence="9">
    <location>
        <begin position="145"/>
        <end position="242"/>
    </location>
</feature>
<keyword evidence="7" id="KW-0496">Mitochondrion</keyword>
<keyword evidence="3 10" id="KW-0813">Transport</keyword>
<evidence type="ECO:0000256" key="5">
    <source>
        <dbReference type="ARBA" id="ARBA00022737"/>
    </source>
</evidence>
<evidence type="ECO:0000256" key="3">
    <source>
        <dbReference type="ARBA" id="ARBA00022448"/>
    </source>
</evidence>
<evidence type="ECO:0000256" key="10">
    <source>
        <dbReference type="RuleBase" id="RU000488"/>
    </source>
</evidence>
<feature type="repeat" description="Solcar" evidence="9">
    <location>
        <begin position="33"/>
        <end position="124"/>
    </location>
</feature>